<keyword evidence="7 10" id="KW-0479">Metal-binding</keyword>
<dbReference type="SUPFAM" id="SSF53448">
    <property type="entry name" value="Nucleotide-diphospho-sugar transferases"/>
    <property type="match status" value="1"/>
</dbReference>
<dbReference type="InterPro" id="IPR005835">
    <property type="entry name" value="NTP_transferase_dom"/>
</dbReference>
<evidence type="ECO:0000256" key="8">
    <source>
        <dbReference type="ARBA" id="ARBA00022842"/>
    </source>
</evidence>
<proteinExistence type="inferred from homology"/>
<evidence type="ECO:0000256" key="7">
    <source>
        <dbReference type="ARBA" id="ARBA00022723"/>
    </source>
</evidence>
<evidence type="ECO:0000313" key="13">
    <source>
        <dbReference type="Proteomes" id="UP000631670"/>
    </source>
</evidence>
<dbReference type="NCBIfam" id="TIGR01207">
    <property type="entry name" value="rmlA"/>
    <property type="match status" value="1"/>
</dbReference>
<keyword evidence="8 10" id="KW-0460">Magnesium</keyword>
<evidence type="ECO:0000256" key="3">
    <source>
        <dbReference type="ARBA" id="ARBA00012461"/>
    </source>
</evidence>
<dbReference type="InterPro" id="IPR005907">
    <property type="entry name" value="G1P_thy_trans_s"/>
</dbReference>
<evidence type="ECO:0000256" key="6">
    <source>
        <dbReference type="ARBA" id="ARBA00022695"/>
    </source>
</evidence>
<dbReference type="InterPro" id="IPR029044">
    <property type="entry name" value="Nucleotide-diphossugar_trans"/>
</dbReference>
<evidence type="ECO:0000313" key="12">
    <source>
        <dbReference type="EMBL" id="MBE1496788.1"/>
    </source>
</evidence>
<dbReference type="PANTHER" id="PTHR43532:SF1">
    <property type="entry name" value="GLUCOSE-1-PHOSPHATE THYMIDYLYLTRANSFERASE 1"/>
    <property type="match status" value="1"/>
</dbReference>
<keyword evidence="5 10" id="KW-0808">Transferase</keyword>
<dbReference type="PANTHER" id="PTHR43532">
    <property type="entry name" value="GLUCOSE-1-PHOSPHATE THYMIDYLYLTRANSFERASE"/>
    <property type="match status" value="1"/>
</dbReference>
<comment type="function">
    <text evidence="10">Catalyzes the formation of dTDP-glucose, from dTTP and glucose 1-phosphate, as well as its pyrophosphorolysis.</text>
</comment>
<comment type="similarity">
    <text evidence="2 10">Belongs to the glucose-1-phosphate thymidylyltransferase family.</text>
</comment>
<gene>
    <name evidence="12" type="ORF">H4696_003888</name>
</gene>
<comment type="caution">
    <text evidence="12">The sequence shown here is derived from an EMBL/GenBank/DDBJ whole genome shotgun (WGS) entry which is preliminary data.</text>
</comment>
<evidence type="ECO:0000256" key="9">
    <source>
        <dbReference type="ARBA" id="ARBA00049336"/>
    </source>
</evidence>
<dbReference type="RefSeq" id="WP_086856337.1">
    <property type="nucleotide sequence ID" value="NZ_JADBEG010000001.1"/>
</dbReference>
<keyword evidence="13" id="KW-1185">Reference proteome</keyword>
<dbReference type="EMBL" id="JADBEG010000001">
    <property type="protein sequence ID" value="MBE1496788.1"/>
    <property type="molecule type" value="Genomic_DNA"/>
</dbReference>
<name>A0ABR9I0V9_9PSEU</name>
<dbReference type="Proteomes" id="UP000631670">
    <property type="component" value="Unassembled WGS sequence"/>
</dbReference>
<evidence type="ECO:0000256" key="1">
    <source>
        <dbReference type="ARBA" id="ARBA00001946"/>
    </source>
</evidence>
<evidence type="ECO:0000256" key="5">
    <source>
        <dbReference type="ARBA" id="ARBA00022679"/>
    </source>
</evidence>
<accession>A0ABR9I0V9</accession>
<keyword evidence="6 10" id="KW-0548">Nucleotidyltransferase</keyword>
<dbReference type="GO" id="GO:0008879">
    <property type="term" value="F:glucose-1-phosphate thymidylyltransferase activity"/>
    <property type="evidence" value="ECO:0007669"/>
    <property type="project" value="UniProtKB-EC"/>
</dbReference>
<feature type="domain" description="Nucleotidyl transferase" evidence="11">
    <location>
        <begin position="2"/>
        <end position="236"/>
    </location>
</feature>
<evidence type="ECO:0000256" key="2">
    <source>
        <dbReference type="ARBA" id="ARBA00010480"/>
    </source>
</evidence>
<comment type="cofactor">
    <cofactor evidence="1">
        <name>Mg(2+)</name>
        <dbReference type="ChEBI" id="CHEBI:18420"/>
    </cofactor>
</comment>
<evidence type="ECO:0000259" key="11">
    <source>
        <dbReference type="Pfam" id="PF00483"/>
    </source>
</evidence>
<comment type="catalytic activity">
    <reaction evidence="9 10">
        <text>dTTP + alpha-D-glucose 1-phosphate + H(+) = dTDP-alpha-D-glucose + diphosphate</text>
        <dbReference type="Rhea" id="RHEA:15225"/>
        <dbReference type="ChEBI" id="CHEBI:15378"/>
        <dbReference type="ChEBI" id="CHEBI:33019"/>
        <dbReference type="ChEBI" id="CHEBI:37568"/>
        <dbReference type="ChEBI" id="CHEBI:57477"/>
        <dbReference type="ChEBI" id="CHEBI:58601"/>
        <dbReference type="EC" id="2.7.7.24"/>
    </reaction>
</comment>
<dbReference type="CDD" id="cd02538">
    <property type="entry name" value="G1P_TT_short"/>
    <property type="match status" value="1"/>
</dbReference>
<organism evidence="12 13">
    <name type="scientific">Amycolatopsis lexingtonensis</name>
    <dbReference type="NCBI Taxonomy" id="218822"/>
    <lineage>
        <taxon>Bacteria</taxon>
        <taxon>Bacillati</taxon>
        <taxon>Actinomycetota</taxon>
        <taxon>Actinomycetes</taxon>
        <taxon>Pseudonocardiales</taxon>
        <taxon>Pseudonocardiaceae</taxon>
        <taxon>Amycolatopsis</taxon>
    </lineage>
</organism>
<sequence>MKGIILAGGTGSRLGPVTQATSKQLLQVYDKPMIYYPFSVLQLAGIHDILLITTPADRPAYERLFGDGSALGMTISYAVQDRPRGIADAFRLGAAHIGNEPVALILGDNIFHGPRFPTILADAIKNLDGCTLFGYPVADPERYGVGEADETGRLVSLEEKPARPRSNRAITGLYLYDSEVVSIAARQRPSARGELEITDVNRAYLERGRATLVDLGRGYAWLDTGTPDAMAEAAKYVQIIENRQGVRIACIEEIALRMGFIDAAACHRLGAAMSGSDYGRYVMQIAEAAGAPAPA</sequence>
<reference evidence="12 13" key="1">
    <citation type="submission" date="2020-10" db="EMBL/GenBank/DDBJ databases">
        <title>Sequencing the genomes of 1000 actinobacteria strains.</title>
        <authorList>
            <person name="Klenk H.-P."/>
        </authorList>
    </citation>
    <scope>NUCLEOTIDE SEQUENCE [LARGE SCALE GENOMIC DNA]</scope>
    <source>
        <strain evidence="12 13">DSM 44653</strain>
    </source>
</reference>
<dbReference type="EC" id="2.7.7.24" evidence="3 10"/>
<dbReference type="Pfam" id="PF00483">
    <property type="entry name" value="NTP_transferase"/>
    <property type="match status" value="1"/>
</dbReference>
<protein>
    <recommendedName>
        <fullName evidence="4 10">Glucose-1-phosphate thymidylyltransferase</fullName>
        <ecNumber evidence="3 10">2.7.7.24</ecNumber>
    </recommendedName>
</protein>
<dbReference type="Gene3D" id="3.90.550.10">
    <property type="entry name" value="Spore Coat Polysaccharide Biosynthesis Protein SpsA, Chain A"/>
    <property type="match status" value="1"/>
</dbReference>
<evidence type="ECO:0000256" key="4">
    <source>
        <dbReference type="ARBA" id="ARBA00017654"/>
    </source>
</evidence>
<evidence type="ECO:0000256" key="10">
    <source>
        <dbReference type="RuleBase" id="RU003706"/>
    </source>
</evidence>